<dbReference type="PROSITE" id="PS51257">
    <property type="entry name" value="PROKAR_LIPOPROTEIN"/>
    <property type="match status" value="1"/>
</dbReference>
<feature type="region of interest" description="Disordered" evidence="3">
    <location>
        <begin position="431"/>
        <end position="450"/>
    </location>
</feature>
<evidence type="ECO:0000256" key="3">
    <source>
        <dbReference type="SAM" id="MobiDB-lite"/>
    </source>
</evidence>
<dbReference type="PANTHER" id="PTHR22702:SF1">
    <property type="entry name" value="PROTEASE-ASSOCIATED DOMAIN-CONTAINING PROTEIN 1"/>
    <property type="match status" value="1"/>
</dbReference>
<evidence type="ECO:0000313" key="6">
    <source>
        <dbReference type="EMBL" id="PIL40956.1"/>
    </source>
</evidence>
<dbReference type="InterPro" id="IPR003137">
    <property type="entry name" value="PA_domain"/>
</dbReference>
<dbReference type="Gene3D" id="3.50.30.30">
    <property type="match status" value="1"/>
</dbReference>
<proteinExistence type="predicted"/>
<feature type="compositionally biased region" description="Polar residues" evidence="3">
    <location>
        <begin position="431"/>
        <end position="445"/>
    </location>
</feature>
<dbReference type="EMBL" id="PDOB01000004">
    <property type="protein sequence ID" value="PIL40956.1"/>
    <property type="molecule type" value="Genomic_DNA"/>
</dbReference>
<feature type="domain" description="PA" evidence="5">
    <location>
        <begin position="312"/>
        <end position="388"/>
    </location>
</feature>
<dbReference type="OrthoDB" id="614750at2"/>
<feature type="signal peptide" evidence="4">
    <location>
        <begin position="1"/>
        <end position="28"/>
    </location>
</feature>
<keyword evidence="2" id="KW-0325">Glycoprotein</keyword>
<dbReference type="Pfam" id="PF02225">
    <property type="entry name" value="PA"/>
    <property type="match status" value="1"/>
</dbReference>
<dbReference type="AlphaFoldDB" id="A0A2G8T4I0"/>
<dbReference type="RefSeq" id="WP_099914773.1">
    <property type="nucleotide sequence ID" value="NZ_BMHS01000005.1"/>
</dbReference>
<evidence type="ECO:0000259" key="5">
    <source>
        <dbReference type="Pfam" id="PF02225"/>
    </source>
</evidence>
<dbReference type="SUPFAM" id="SSF52025">
    <property type="entry name" value="PA domain"/>
    <property type="match status" value="1"/>
</dbReference>
<dbReference type="CDD" id="cd04818">
    <property type="entry name" value="PA_subtilisin_1"/>
    <property type="match status" value="1"/>
</dbReference>
<keyword evidence="1 4" id="KW-0732">Signal</keyword>
<feature type="chain" id="PRO_5013580558" evidence="4">
    <location>
        <begin position="29"/>
        <end position="478"/>
    </location>
</feature>
<evidence type="ECO:0000256" key="4">
    <source>
        <dbReference type="SAM" id="SignalP"/>
    </source>
</evidence>
<comment type="caution">
    <text evidence="6">The sequence shown here is derived from an EMBL/GenBank/DDBJ whole genome shotgun (WGS) entry which is preliminary data.</text>
</comment>
<keyword evidence="7" id="KW-1185">Reference proteome</keyword>
<dbReference type="Proteomes" id="UP000228593">
    <property type="component" value="Unassembled WGS sequence"/>
</dbReference>
<evidence type="ECO:0000256" key="2">
    <source>
        <dbReference type="ARBA" id="ARBA00023180"/>
    </source>
</evidence>
<reference evidence="6 7" key="1">
    <citation type="submission" date="2017-10" db="EMBL/GenBank/DDBJ databases">
        <title>Massilia psychrophilum sp. nov., a novel purple-pigmented bacterium isolated from Tianshan glacier, Xinjiang Municipality, China.</title>
        <authorList>
            <person name="Wang H."/>
        </authorList>
    </citation>
    <scope>NUCLEOTIDE SEQUENCE [LARGE SCALE GENOMIC DNA]</scope>
    <source>
        <strain evidence="6 7">JCM 30813</strain>
    </source>
</reference>
<organism evidence="6 7">
    <name type="scientific">Massilia psychrophila</name>
    <dbReference type="NCBI Taxonomy" id="1603353"/>
    <lineage>
        <taxon>Bacteria</taxon>
        <taxon>Pseudomonadati</taxon>
        <taxon>Pseudomonadota</taxon>
        <taxon>Betaproteobacteria</taxon>
        <taxon>Burkholderiales</taxon>
        <taxon>Oxalobacteraceae</taxon>
        <taxon>Telluria group</taxon>
        <taxon>Massilia</taxon>
    </lineage>
</organism>
<protein>
    <submittedName>
        <fullName evidence="6">Peptidase</fullName>
    </submittedName>
</protein>
<accession>A0A2G8T4I0</accession>
<gene>
    <name evidence="6" type="ORF">CR103_04240</name>
</gene>
<name>A0A2G8T4I0_9BURK</name>
<sequence>MRTAKQFGLGQLAAALTLACAAMAGAQAAATITIVNQNAAGVGFNDPTAVAAVGGNPGTTLGQQRLIAFQHAADIWGATLTSNVTIRVGASFVPLSCTASSAVLGSAGAYEIFSDFPSAPRATTWYPSALASKLAGTDQSTPGYPHIIARFNSRLGRFPDCLPGSGFYLGLDNQAASQIDLVTVLLHEMAHGLGFQTFTDGETGEQTEGIASIWDYYLLDNRSNKSWVEMVNAERAASAVSGTGLSWNGPNVTAAVPLALAPTSVLRISGPAAGNAAGNVEVGDASFGPPLSSTAVSGQLMRVIDQPTGLGLACTPLNNANRIAVRGNIALVDRGTCTFTEKAKVVQNAGAIGMVVADNAPGDLTGLGGADDTVLIPAVRITQQVGVSLKAALMRRSRTTSGVVASLTVNPARLAGTDAARRIRMYTPTEFSPGSSVSHYTTDAKPNQLMEPSINGDLTHQVTPPQDLTYPLLRDIGW</sequence>
<dbReference type="PANTHER" id="PTHR22702">
    <property type="entry name" value="PROTEASE-ASSOCIATED DOMAIN-CONTAINING PROTEIN"/>
    <property type="match status" value="1"/>
</dbReference>
<dbReference type="InterPro" id="IPR046450">
    <property type="entry name" value="PA_dom_sf"/>
</dbReference>
<evidence type="ECO:0000313" key="7">
    <source>
        <dbReference type="Proteomes" id="UP000228593"/>
    </source>
</evidence>
<evidence type="ECO:0000256" key="1">
    <source>
        <dbReference type="ARBA" id="ARBA00022729"/>
    </source>
</evidence>